<dbReference type="EMBL" id="GDQN01001856">
    <property type="protein sequence ID" value="JAT89198.1"/>
    <property type="molecule type" value="Transcribed_RNA"/>
</dbReference>
<reference evidence="2" key="1">
    <citation type="submission" date="2015-09" db="EMBL/GenBank/DDBJ databases">
        <title>De novo assembly of Pectinophora gossypiella (Pink Bollworm) gut transcriptome.</title>
        <authorList>
            <person name="Tassone E.E."/>
        </authorList>
    </citation>
    <scope>NUCLEOTIDE SEQUENCE</scope>
</reference>
<evidence type="ECO:0000256" key="1">
    <source>
        <dbReference type="SAM" id="Phobius"/>
    </source>
</evidence>
<keyword evidence="1" id="KW-0812">Transmembrane</keyword>
<evidence type="ECO:0000313" key="2">
    <source>
        <dbReference type="EMBL" id="JAT89198.1"/>
    </source>
</evidence>
<gene>
    <name evidence="2" type="ORF">g.16418</name>
</gene>
<protein>
    <submittedName>
        <fullName evidence="2">Uncharacterized protein</fullName>
    </submittedName>
</protein>
<feature type="non-terminal residue" evidence="2">
    <location>
        <position position="1"/>
    </location>
</feature>
<name>A0A1E1WQE3_PECGO</name>
<feature type="non-terminal residue" evidence="2">
    <location>
        <position position="334"/>
    </location>
</feature>
<keyword evidence="1" id="KW-0472">Membrane</keyword>
<keyword evidence="1" id="KW-1133">Transmembrane helix</keyword>
<feature type="transmembrane region" description="Helical" evidence="1">
    <location>
        <begin position="214"/>
        <end position="236"/>
    </location>
</feature>
<dbReference type="OrthoDB" id="26525at2759"/>
<proteinExistence type="predicted"/>
<sequence>DCVEMDILGRLIETDVLLVDAVCHYPIARRGKSFSEFYNNCSNNTSSNRSMVVTNRFQHNFDYVHMDGACETNESGHRSVTLISPADFLTCSTSRYGDENFLNMLPNNAFTTEQSIRNEILNATFTMKGNSFSIVEITSTGLSDYGLVWYQTKCPHEVYCVNVLPLYLTVYNIDDHAEYTFCPLNLNTQTIDVDRCVFCKSPSSSEKTLKAIRVTLYLVIGVLCLTFGALCVYIIIWKFPTLLKGSNRILFVKHKNVDALILPPKVPLRNSDSGLEVKQKDIFMLSSNKHELFPSFFRTHSTRSTKSMAPSYISALQPTEEQLKEWRLKHLDDN</sequence>
<organism evidence="2">
    <name type="scientific">Pectinophora gossypiella</name>
    <name type="common">Cotton pink bollworm</name>
    <name type="synonym">Depressaria gossypiella</name>
    <dbReference type="NCBI Taxonomy" id="13191"/>
    <lineage>
        <taxon>Eukaryota</taxon>
        <taxon>Metazoa</taxon>
        <taxon>Ecdysozoa</taxon>
        <taxon>Arthropoda</taxon>
        <taxon>Hexapoda</taxon>
        <taxon>Insecta</taxon>
        <taxon>Pterygota</taxon>
        <taxon>Neoptera</taxon>
        <taxon>Endopterygota</taxon>
        <taxon>Lepidoptera</taxon>
        <taxon>Glossata</taxon>
        <taxon>Ditrysia</taxon>
        <taxon>Gelechioidea</taxon>
        <taxon>Gelechiidae</taxon>
        <taxon>Apatetrinae</taxon>
        <taxon>Pectinophora</taxon>
    </lineage>
</organism>
<dbReference type="AlphaFoldDB" id="A0A1E1WQE3"/>
<accession>A0A1E1WQE3</accession>